<feature type="compositionally biased region" description="Basic residues" evidence="1">
    <location>
        <begin position="1"/>
        <end position="17"/>
    </location>
</feature>
<evidence type="ECO:0000313" key="2">
    <source>
        <dbReference type="EMBL" id="CAA9399291.1"/>
    </source>
</evidence>
<feature type="non-terminal residue" evidence="2">
    <location>
        <position position="1"/>
    </location>
</feature>
<dbReference type="EMBL" id="CADCUZ010000024">
    <property type="protein sequence ID" value="CAA9399291.1"/>
    <property type="molecule type" value="Genomic_DNA"/>
</dbReference>
<protein>
    <submittedName>
        <fullName evidence="2">Uncharacterized protein</fullName>
    </submittedName>
</protein>
<name>A0A6J4NYR1_9ACTN</name>
<proteinExistence type="predicted"/>
<accession>A0A6J4NYR1</accession>
<evidence type="ECO:0000256" key="1">
    <source>
        <dbReference type="SAM" id="MobiDB-lite"/>
    </source>
</evidence>
<gene>
    <name evidence="2" type="ORF">AVDCRST_MAG55-550</name>
</gene>
<sequence>DRGRGRPQLRRRQRPLHLRVEDREGVGGPIPPAGGTVRRRHHQRSQLQVHQV</sequence>
<dbReference type="AlphaFoldDB" id="A0A6J4NYR1"/>
<reference evidence="2" key="1">
    <citation type="submission" date="2020-02" db="EMBL/GenBank/DDBJ databases">
        <authorList>
            <person name="Meier V. D."/>
        </authorList>
    </citation>
    <scope>NUCLEOTIDE SEQUENCE</scope>
    <source>
        <strain evidence="2">AVDCRST_MAG55</strain>
    </source>
</reference>
<feature type="non-terminal residue" evidence="2">
    <location>
        <position position="52"/>
    </location>
</feature>
<feature type="region of interest" description="Disordered" evidence="1">
    <location>
        <begin position="1"/>
        <end position="52"/>
    </location>
</feature>
<organism evidence="2">
    <name type="scientific">uncultured Rubrobacteraceae bacterium</name>
    <dbReference type="NCBI Taxonomy" id="349277"/>
    <lineage>
        <taxon>Bacteria</taxon>
        <taxon>Bacillati</taxon>
        <taxon>Actinomycetota</taxon>
        <taxon>Rubrobacteria</taxon>
        <taxon>Rubrobacterales</taxon>
        <taxon>Rubrobacteraceae</taxon>
        <taxon>environmental samples</taxon>
    </lineage>
</organism>